<proteinExistence type="predicted"/>
<gene>
    <name evidence="1" type="ORF">OXU80_07375</name>
</gene>
<evidence type="ECO:0000313" key="1">
    <source>
        <dbReference type="EMBL" id="WAJ30024.1"/>
    </source>
</evidence>
<organism evidence="1 2">
    <name type="scientific">Antarcticirhabdus aurantiaca</name>
    <dbReference type="NCBI Taxonomy" id="2606717"/>
    <lineage>
        <taxon>Bacteria</taxon>
        <taxon>Pseudomonadati</taxon>
        <taxon>Pseudomonadota</taxon>
        <taxon>Alphaproteobacteria</taxon>
        <taxon>Hyphomicrobiales</taxon>
        <taxon>Aurantimonadaceae</taxon>
        <taxon>Antarcticirhabdus</taxon>
    </lineage>
</organism>
<dbReference type="Proteomes" id="UP001163223">
    <property type="component" value="Chromosome"/>
</dbReference>
<sequence length="45" mass="5023">MNAEFLSANALPIAGVIFGLANLVIFWIAGRRFDKKYGTPDDRRP</sequence>
<evidence type="ECO:0000313" key="2">
    <source>
        <dbReference type="Proteomes" id="UP001163223"/>
    </source>
</evidence>
<dbReference type="EMBL" id="CP113520">
    <property type="protein sequence ID" value="WAJ30024.1"/>
    <property type="molecule type" value="Genomic_DNA"/>
</dbReference>
<protein>
    <submittedName>
        <fullName evidence="1">Uncharacterized protein</fullName>
    </submittedName>
</protein>
<reference evidence="1" key="1">
    <citation type="submission" date="2022-11" db="EMBL/GenBank/DDBJ databases">
        <title>beta-Carotene-producing bacterium, Jeongeuplla avenae sp. nov., alleviates the salt stress of Arabidopsis seedlings.</title>
        <authorList>
            <person name="Jiang L."/>
            <person name="Lee J."/>
        </authorList>
    </citation>
    <scope>NUCLEOTIDE SEQUENCE</scope>
    <source>
        <strain evidence="1">DY_R2A_6</strain>
    </source>
</reference>
<accession>A0ACD4NTC3</accession>
<name>A0ACD4NTC3_9HYPH</name>
<keyword evidence="2" id="KW-1185">Reference proteome</keyword>